<reference evidence="6" key="1">
    <citation type="submission" date="2025-08" db="UniProtKB">
        <authorList>
            <consortium name="RefSeq"/>
        </authorList>
    </citation>
    <scope>IDENTIFICATION</scope>
    <source>
        <strain evidence="6">11010-0011.00</strain>
        <tissue evidence="6">Whole body</tissue>
    </source>
</reference>
<keyword evidence="5" id="KW-1185">Reference proteome</keyword>
<evidence type="ECO:0000256" key="2">
    <source>
        <dbReference type="ARBA" id="ARBA00023242"/>
    </source>
</evidence>
<dbReference type="PANTHER" id="PTHR23424">
    <property type="entry name" value="SERUM AMYLOID A"/>
    <property type="match status" value="1"/>
</dbReference>
<evidence type="ECO:0000256" key="4">
    <source>
        <dbReference type="SAM" id="MobiDB-lite"/>
    </source>
</evidence>
<dbReference type="AlphaFoldDB" id="A0A6J2TM69"/>
<dbReference type="GeneID" id="115625611"/>
<dbReference type="OrthoDB" id="2156856at2759"/>
<dbReference type="RefSeq" id="XP_030376610.1">
    <property type="nucleotide sequence ID" value="XM_030520750.1"/>
</dbReference>
<accession>A0A6J2TM69</accession>
<evidence type="ECO:0000313" key="5">
    <source>
        <dbReference type="Proteomes" id="UP000504634"/>
    </source>
</evidence>
<gene>
    <name evidence="6" type="primary">LOC115625611</name>
</gene>
<evidence type="ECO:0000256" key="3">
    <source>
        <dbReference type="ARBA" id="ARBA00038401"/>
    </source>
</evidence>
<comment type="similarity">
    <text evidence="3">Belongs to the SAAL1 family.</text>
</comment>
<organism evidence="5 6">
    <name type="scientific">Drosophila lebanonensis</name>
    <name type="common">Fruit fly</name>
    <name type="synonym">Scaptodrosophila lebanonensis</name>
    <dbReference type="NCBI Taxonomy" id="7225"/>
    <lineage>
        <taxon>Eukaryota</taxon>
        <taxon>Metazoa</taxon>
        <taxon>Ecdysozoa</taxon>
        <taxon>Arthropoda</taxon>
        <taxon>Hexapoda</taxon>
        <taxon>Insecta</taxon>
        <taxon>Pterygota</taxon>
        <taxon>Neoptera</taxon>
        <taxon>Endopterygota</taxon>
        <taxon>Diptera</taxon>
        <taxon>Brachycera</taxon>
        <taxon>Muscomorpha</taxon>
        <taxon>Ephydroidea</taxon>
        <taxon>Drosophilidae</taxon>
        <taxon>Scaptodrosophila</taxon>
    </lineage>
</organism>
<dbReference type="PANTHER" id="PTHR23424:SF23">
    <property type="entry name" value="PROTEIN SAAL1"/>
    <property type="match status" value="1"/>
</dbReference>
<feature type="compositionally biased region" description="Polar residues" evidence="4">
    <location>
        <begin position="1"/>
        <end position="11"/>
    </location>
</feature>
<feature type="region of interest" description="Disordered" evidence="4">
    <location>
        <begin position="1"/>
        <end position="57"/>
    </location>
</feature>
<dbReference type="Proteomes" id="UP000504634">
    <property type="component" value="Unplaced"/>
</dbReference>
<keyword evidence="2" id="KW-0539">Nucleus</keyword>
<dbReference type="GO" id="GO:0005654">
    <property type="term" value="C:nucleoplasm"/>
    <property type="evidence" value="ECO:0007669"/>
    <property type="project" value="TreeGrafter"/>
</dbReference>
<evidence type="ECO:0000313" key="6">
    <source>
        <dbReference type="RefSeq" id="XP_030376610.1"/>
    </source>
</evidence>
<proteinExistence type="inferred from homology"/>
<protein>
    <submittedName>
        <fullName evidence="6">Uncharacterized protein LOC115625611</fullName>
    </submittedName>
</protein>
<dbReference type="InterPro" id="IPR052464">
    <property type="entry name" value="Synovial_Prolif_Regulator"/>
</dbReference>
<evidence type="ECO:0000256" key="1">
    <source>
        <dbReference type="ARBA" id="ARBA00004123"/>
    </source>
</evidence>
<name>A0A6J2TM69_DROLE</name>
<comment type="subcellular location">
    <subcellularLocation>
        <location evidence="1">Nucleus</location>
    </subcellularLocation>
</comment>
<sequence>MSTNSEGQQISDGAEISETETTAHATDDIVSAAPNRIPDPVVGSSPNDKEGDVDEDQLLERMRGDAVGDTMYSRKFILQTLVKLSQLEGSLGQELEDDLCKVWDMSVSTEVVSLLLENDAIELFMYVIEGSEDVRLYEILVGLLGNMCMQVECVVHLTAHPDWIETLLKLNTCMDRCMLIQLMHLYHLIMSHVKTGKEQLGIDWYNCLAAFDSSAKNFGFILQQSVSVELLRDALKAVNAVLATCALVEEENIDSGAKLKPFAEVFLVQELCDGVNNAFLRLMQGDPAKQAEENVNGRSIKEIDDDTDHDADVGYESTRDTIVIETYLNITTILVQLPEVLAVDSYVLKVMSCLTCILKFLQQPMQLTPLGERQEYLEDLTHICNCLQYFYDKDTFLNLLNVWLQMKLHIEKYSESVENDFEAVEDDPVDHYVDSASKLLRLLANMLLKIKEGENIEVNEQKAQLFLGALNSEQDAVFKNAYTRMKSLFDKTTESPK</sequence>